<dbReference type="AlphaFoldDB" id="A0A9P4HTB3"/>
<comment type="caution">
    <text evidence="2">The sequence shown here is derived from an EMBL/GenBank/DDBJ whole genome shotgun (WGS) entry which is preliminary data.</text>
</comment>
<reference evidence="2" key="1">
    <citation type="journal article" date="2020" name="Stud. Mycol.">
        <title>101 Dothideomycetes genomes: a test case for predicting lifestyles and emergence of pathogens.</title>
        <authorList>
            <person name="Haridas S."/>
            <person name="Albert R."/>
            <person name="Binder M."/>
            <person name="Bloem J."/>
            <person name="Labutti K."/>
            <person name="Salamov A."/>
            <person name="Andreopoulos B."/>
            <person name="Baker S."/>
            <person name="Barry K."/>
            <person name="Bills G."/>
            <person name="Bluhm B."/>
            <person name="Cannon C."/>
            <person name="Castanera R."/>
            <person name="Culley D."/>
            <person name="Daum C."/>
            <person name="Ezra D."/>
            <person name="Gonzalez J."/>
            <person name="Henrissat B."/>
            <person name="Kuo A."/>
            <person name="Liang C."/>
            <person name="Lipzen A."/>
            <person name="Lutzoni F."/>
            <person name="Magnuson J."/>
            <person name="Mondo S."/>
            <person name="Nolan M."/>
            <person name="Ohm R."/>
            <person name="Pangilinan J."/>
            <person name="Park H.-J."/>
            <person name="Ramirez L."/>
            <person name="Alfaro M."/>
            <person name="Sun H."/>
            <person name="Tritt A."/>
            <person name="Yoshinaga Y."/>
            <person name="Zwiers L.-H."/>
            <person name="Turgeon B."/>
            <person name="Goodwin S."/>
            <person name="Spatafora J."/>
            <person name="Crous P."/>
            <person name="Grigoriev I."/>
        </authorList>
    </citation>
    <scope>NUCLEOTIDE SEQUENCE</scope>
    <source>
        <strain evidence="2">CBS 121410</strain>
    </source>
</reference>
<feature type="non-terminal residue" evidence="2">
    <location>
        <position position="1"/>
    </location>
</feature>
<organism evidence="2 3">
    <name type="scientific">Saccharata proteae CBS 121410</name>
    <dbReference type="NCBI Taxonomy" id="1314787"/>
    <lineage>
        <taxon>Eukaryota</taxon>
        <taxon>Fungi</taxon>
        <taxon>Dikarya</taxon>
        <taxon>Ascomycota</taxon>
        <taxon>Pezizomycotina</taxon>
        <taxon>Dothideomycetes</taxon>
        <taxon>Dothideomycetes incertae sedis</taxon>
        <taxon>Botryosphaeriales</taxon>
        <taxon>Saccharataceae</taxon>
        <taxon>Saccharata</taxon>
    </lineage>
</organism>
<accession>A0A9P4HTB3</accession>
<feature type="compositionally biased region" description="Basic and acidic residues" evidence="1">
    <location>
        <begin position="26"/>
        <end position="36"/>
    </location>
</feature>
<proteinExistence type="predicted"/>
<name>A0A9P4HTB3_9PEZI</name>
<keyword evidence="3" id="KW-1185">Reference proteome</keyword>
<evidence type="ECO:0000313" key="3">
    <source>
        <dbReference type="Proteomes" id="UP000799776"/>
    </source>
</evidence>
<evidence type="ECO:0000256" key="1">
    <source>
        <dbReference type="SAM" id="MobiDB-lite"/>
    </source>
</evidence>
<protein>
    <recommendedName>
        <fullName evidence="4">CsbD family protein</fullName>
    </recommendedName>
</protein>
<dbReference type="OrthoDB" id="5426707at2759"/>
<feature type="compositionally biased region" description="Basic and acidic residues" evidence="1">
    <location>
        <begin position="45"/>
        <end position="54"/>
    </location>
</feature>
<feature type="region of interest" description="Disordered" evidence="1">
    <location>
        <begin position="1"/>
        <end position="54"/>
    </location>
</feature>
<dbReference type="Proteomes" id="UP000799776">
    <property type="component" value="Unassembled WGS sequence"/>
</dbReference>
<feature type="compositionally biased region" description="Basic residues" evidence="1">
    <location>
        <begin position="1"/>
        <end position="13"/>
    </location>
</feature>
<evidence type="ECO:0000313" key="2">
    <source>
        <dbReference type="EMBL" id="KAF2086051.1"/>
    </source>
</evidence>
<sequence length="54" mass="5599">TGATTVHHHKRKPGVKDKVSGALLKAKGEITGKSGEKAAGARRMHGTDGKGSHR</sequence>
<gene>
    <name evidence="2" type="ORF">K490DRAFT_16762</name>
</gene>
<dbReference type="EMBL" id="ML978726">
    <property type="protein sequence ID" value="KAF2086051.1"/>
    <property type="molecule type" value="Genomic_DNA"/>
</dbReference>
<feature type="non-terminal residue" evidence="2">
    <location>
        <position position="54"/>
    </location>
</feature>
<evidence type="ECO:0008006" key="4">
    <source>
        <dbReference type="Google" id="ProtNLM"/>
    </source>
</evidence>